<reference evidence="1" key="1">
    <citation type="submission" date="2023-08" db="EMBL/GenBank/DDBJ databases">
        <title>The draft genome of Tsukamurella strandjordii strain 050030.</title>
        <authorList>
            <person name="Zhao F."/>
            <person name="Feng Y."/>
            <person name="Zong Z."/>
        </authorList>
    </citation>
    <scope>NUCLEOTIDE SEQUENCE</scope>
    <source>
        <strain evidence="1">050030</strain>
    </source>
</reference>
<dbReference type="AlphaFoldDB" id="A0AA90SMD6"/>
<protein>
    <submittedName>
        <fullName evidence="1">Uncharacterized protein</fullName>
    </submittedName>
</protein>
<sequence>MVHTMPLAQSRERAEKASFLRACGMSWREIGQQLGYSSHGAVQLAVQRHRRRNPPPSPQDTFIEIGLRRQHVNATVLRQLAVAAAGGDSNAVASLARTITAADESTARMYGLNAPERHEHLVAAAPADAVARLRGELLDVIDAEVEQ</sequence>
<gene>
    <name evidence="1" type="ORF">Q7X28_14905</name>
</gene>
<proteinExistence type="predicted"/>
<dbReference type="RefSeq" id="WP_212555063.1">
    <property type="nucleotide sequence ID" value="NZ_JAUTIX010000005.1"/>
</dbReference>
<comment type="caution">
    <text evidence="1">The sequence shown here is derived from an EMBL/GenBank/DDBJ whole genome shotgun (WGS) entry which is preliminary data.</text>
</comment>
<name>A0AA90SMD6_9ACTN</name>
<evidence type="ECO:0000313" key="2">
    <source>
        <dbReference type="Proteomes" id="UP001178281"/>
    </source>
</evidence>
<keyword evidence="2" id="KW-1185">Reference proteome</keyword>
<evidence type="ECO:0000313" key="1">
    <source>
        <dbReference type="EMBL" id="MDP0399217.1"/>
    </source>
</evidence>
<accession>A0AA90SMD6</accession>
<dbReference type="Proteomes" id="UP001178281">
    <property type="component" value="Unassembled WGS sequence"/>
</dbReference>
<dbReference type="EMBL" id="JAUTIX010000005">
    <property type="protein sequence ID" value="MDP0399217.1"/>
    <property type="molecule type" value="Genomic_DNA"/>
</dbReference>
<organism evidence="1 2">
    <name type="scientific">Tsukamurella strandjordii</name>
    <dbReference type="NCBI Taxonomy" id="147577"/>
    <lineage>
        <taxon>Bacteria</taxon>
        <taxon>Bacillati</taxon>
        <taxon>Actinomycetota</taxon>
        <taxon>Actinomycetes</taxon>
        <taxon>Mycobacteriales</taxon>
        <taxon>Tsukamurellaceae</taxon>
        <taxon>Tsukamurella</taxon>
    </lineage>
</organism>